<feature type="transmembrane region" description="Helical" evidence="2">
    <location>
        <begin position="500"/>
        <end position="527"/>
    </location>
</feature>
<feature type="region of interest" description="Disordered" evidence="1">
    <location>
        <begin position="1"/>
        <end position="27"/>
    </location>
</feature>
<feature type="transmembrane region" description="Helical" evidence="2">
    <location>
        <begin position="539"/>
        <end position="563"/>
    </location>
</feature>
<keyword evidence="4" id="KW-1185">Reference proteome</keyword>
<organism evidence="3 4">
    <name type="scientific">Mikania micrantha</name>
    <name type="common">bitter vine</name>
    <dbReference type="NCBI Taxonomy" id="192012"/>
    <lineage>
        <taxon>Eukaryota</taxon>
        <taxon>Viridiplantae</taxon>
        <taxon>Streptophyta</taxon>
        <taxon>Embryophyta</taxon>
        <taxon>Tracheophyta</taxon>
        <taxon>Spermatophyta</taxon>
        <taxon>Magnoliopsida</taxon>
        <taxon>eudicotyledons</taxon>
        <taxon>Gunneridae</taxon>
        <taxon>Pentapetalae</taxon>
        <taxon>asterids</taxon>
        <taxon>campanulids</taxon>
        <taxon>Asterales</taxon>
        <taxon>Asteraceae</taxon>
        <taxon>Asteroideae</taxon>
        <taxon>Heliantheae alliance</taxon>
        <taxon>Eupatorieae</taxon>
        <taxon>Mikania</taxon>
    </lineage>
</organism>
<feature type="compositionally biased region" description="Polar residues" evidence="1">
    <location>
        <begin position="1"/>
        <end position="12"/>
    </location>
</feature>
<reference evidence="3 4" key="1">
    <citation type="submission" date="2019-05" db="EMBL/GenBank/DDBJ databases">
        <title>Mikania micrantha, genome provides insights into the molecular mechanism of rapid growth.</title>
        <authorList>
            <person name="Liu B."/>
        </authorList>
    </citation>
    <scope>NUCLEOTIDE SEQUENCE [LARGE SCALE GENOMIC DNA]</scope>
    <source>
        <strain evidence="3">NLD-2019</strain>
        <tissue evidence="3">Leaf</tissue>
    </source>
</reference>
<proteinExistence type="predicted"/>
<keyword evidence="2" id="KW-0472">Membrane</keyword>
<evidence type="ECO:0000256" key="1">
    <source>
        <dbReference type="SAM" id="MobiDB-lite"/>
    </source>
</evidence>
<evidence type="ECO:0000313" key="3">
    <source>
        <dbReference type="EMBL" id="KAD5802914.1"/>
    </source>
</evidence>
<name>A0A5N6P101_9ASTR</name>
<keyword evidence="2" id="KW-1133">Transmembrane helix</keyword>
<gene>
    <name evidence="3" type="ORF">E3N88_14274</name>
</gene>
<comment type="caution">
    <text evidence="3">The sequence shown here is derived from an EMBL/GenBank/DDBJ whole genome shotgun (WGS) entry which is preliminary data.</text>
</comment>
<sequence length="634" mass="68451">MKPSIGGQNPSIPQNNRPPDRPPDNQSVQLDLQCLVGEPIVPLVPVSPVVQVGNHSDEVQMENLDKNHTMDGSGSSHRVLRSAYRKGNTGRDPTKGGIRREKSQNQVLPLLSDLRVKEFVQETVSKMNDKPLSMQVQPPQEDSPAMLGESSVYGVMEVENGPLTNSTDPGKVSAPEGVPKSPRTDHSDQPPSTPPTTMATKCPKEKGAEKPGPVPVIEPISNTAEGQNHEGDQPEQNRFVMVERNKKNKGATKGTSRSMAGLIWPPLSLAKRASWAVDGGRGKASSITKDKDIQPQAIETNNRFAALEDPMGVDDSGGEKEAGSCSLNKEAVLDVGRILLRSITNPRVHTTRPPDGVCLLLGLEPDYLVVDDEEFYEDNPMDIQDNSSSMQKEGISEAAKASIIKALKSQAKAVEATDTVKWSPAEWDFFEDQVLHFGLDRTYAIEDVEEEANGMATLMAGHLVGGLIVWPYGLWNGLNLVHFGAGIQEVSLHSRGLSGAWLMIGCACYGLLVKGCWTVTGGINIGWRQNMGCVQKSVLVGQVALLDCCAVTVTMIGGCLFMMDSVRTQAGCCIGPWMALVLHGLGVPRVVQCGHGNPDIDSWAGRSSKWDLGFHLLGLLCWAAHDIGPIYLVN</sequence>
<keyword evidence="2" id="KW-0812">Transmembrane</keyword>
<dbReference type="EMBL" id="SZYD01000007">
    <property type="protein sequence ID" value="KAD5802914.1"/>
    <property type="molecule type" value="Genomic_DNA"/>
</dbReference>
<dbReference type="Proteomes" id="UP000326396">
    <property type="component" value="Linkage Group LG15"/>
</dbReference>
<dbReference type="AlphaFoldDB" id="A0A5N6P101"/>
<evidence type="ECO:0000256" key="2">
    <source>
        <dbReference type="SAM" id="Phobius"/>
    </source>
</evidence>
<accession>A0A5N6P101</accession>
<evidence type="ECO:0000313" key="4">
    <source>
        <dbReference type="Proteomes" id="UP000326396"/>
    </source>
</evidence>
<feature type="region of interest" description="Disordered" evidence="1">
    <location>
        <begin position="159"/>
        <end position="239"/>
    </location>
</feature>
<protein>
    <submittedName>
        <fullName evidence="3">Uncharacterized protein</fullName>
    </submittedName>
</protein>